<feature type="compositionally biased region" description="Polar residues" evidence="1">
    <location>
        <begin position="183"/>
        <end position="203"/>
    </location>
</feature>
<dbReference type="OrthoDB" id="6501018at2759"/>
<feature type="region of interest" description="Disordered" evidence="1">
    <location>
        <begin position="183"/>
        <end position="214"/>
    </location>
</feature>
<evidence type="ECO:0000256" key="1">
    <source>
        <dbReference type="SAM" id="MobiDB-lite"/>
    </source>
</evidence>
<dbReference type="AlphaFoldDB" id="A0A813FJ90"/>
<gene>
    <name evidence="2" type="ORF">PGLA1383_LOCUS30633</name>
</gene>
<feature type="region of interest" description="Disordered" evidence="1">
    <location>
        <begin position="1"/>
        <end position="38"/>
    </location>
</feature>
<comment type="caution">
    <text evidence="2">The sequence shown here is derived from an EMBL/GenBank/DDBJ whole genome shotgun (WGS) entry which is preliminary data.</text>
</comment>
<evidence type="ECO:0000313" key="2">
    <source>
        <dbReference type="EMBL" id="CAE8612843.1"/>
    </source>
</evidence>
<organism evidence="2 3">
    <name type="scientific">Polarella glacialis</name>
    <name type="common">Dinoflagellate</name>
    <dbReference type="NCBI Taxonomy" id="89957"/>
    <lineage>
        <taxon>Eukaryota</taxon>
        <taxon>Sar</taxon>
        <taxon>Alveolata</taxon>
        <taxon>Dinophyceae</taxon>
        <taxon>Suessiales</taxon>
        <taxon>Suessiaceae</taxon>
        <taxon>Polarella</taxon>
    </lineage>
</organism>
<accession>A0A813FJ90</accession>
<reference evidence="2" key="1">
    <citation type="submission" date="2021-02" db="EMBL/GenBank/DDBJ databases">
        <authorList>
            <person name="Dougan E. K."/>
            <person name="Rhodes N."/>
            <person name="Thang M."/>
            <person name="Chan C."/>
        </authorList>
    </citation>
    <scope>NUCLEOTIDE SEQUENCE</scope>
</reference>
<dbReference type="Proteomes" id="UP000654075">
    <property type="component" value="Unassembled WGS sequence"/>
</dbReference>
<protein>
    <submittedName>
        <fullName evidence="2">Uncharacterized protein</fullName>
    </submittedName>
</protein>
<sequence length="337" mass="35202">MASGPNGNRSGARSAGGRKSGARPDGQGGTQRSLGSSEEINRMMFASTTAPELLEVCDKHMHQLDAVHMSTALHKLAKSGPVPSGGLLGWTAGDSQSVQNLLDRACTKILTPKPTPLASTACGAAKLHIINERLPHAVESAAIQRLSSPNSAHLTNSARAFAKTSMMCAPLFEASSAQMLQLADNPNPQDSSGIAQAHATSSLHPEERVLESTGLHSASEASLFRPQDLSNSAQAFASLSYHNSLLAGDLAPHPIRQIGELATQATANIGWELSKSSCANPALMRALPSAGMQEIDAFSSQEASNMMRAVAKAIHFKQCPLVVSLTAAGDKVLEAKS</sequence>
<name>A0A813FJ90_POLGL</name>
<evidence type="ECO:0000313" key="3">
    <source>
        <dbReference type="Proteomes" id="UP000654075"/>
    </source>
</evidence>
<dbReference type="EMBL" id="CAJNNV010025170">
    <property type="protein sequence ID" value="CAE8612843.1"/>
    <property type="molecule type" value="Genomic_DNA"/>
</dbReference>
<proteinExistence type="predicted"/>
<keyword evidence="3" id="KW-1185">Reference proteome</keyword>